<evidence type="ECO:0000259" key="1">
    <source>
        <dbReference type="Pfam" id="PF02514"/>
    </source>
</evidence>
<dbReference type="PANTHER" id="PTHR44119">
    <property type="entry name" value="MAGNESIUM-CHELATASE SUBUNIT CHLH, CHLOROPLASTIC"/>
    <property type="match status" value="1"/>
</dbReference>
<dbReference type="HOGENOM" id="CLU_002017_1_0_5"/>
<protein>
    <submittedName>
        <fullName evidence="2">Cobaltochelatase, CobN subunit</fullName>
        <ecNumber evidence="2">6.6.1.2</ecNumber>
    </submittedName>
</protein>
<dbReference type="NCBIfam" id="NF008973">
    <property type="entry name" value="PRK12321.1"/>
    <property type="match status" value="1"/>
</dbReference>
<dbReference type="EC" id="6.6.1.2" evidence="2"/>
<name>B8EQG2_METSB</name>
<dbReference type="PANTHER" id="PTHR44119:SF4">
    <property type="entry name" value="AEROBIC COBALTOCHELATASE SUBUNIT COBN"/>
    <property type="match status" value="1"/>
</dbReference>
<organism evidence="2 3">
    <name type="scientific">Methylocella silvestris (strain DSM 15510 / CIP 108128 / LMG 27833 / NCIMB 13906 / BL2)</name>
    <dbReference type="NCBI Taxonomy" id="395965"/>
    <lineage>
        <taxon>Bacteria</taxon>
        <taxon>Pseudomonadati</taxon>
        <taxon>Pseudomonadota</taxon>
        <taxon>Alphaproteobacteria</taxon>
        <taxon>Hyphomicrobiales</taxon>
        <taxon>Beijerinckiaceae</taxon>
        <taxon>Methylocella</taxon>
    </lineage>
</organism>
<dbReference type="RefSeq" id="WP_012592244.1">
    <property type="nucleotide sequence ID" value="NC_011666.1"/>
</dbReference>
<dbReference type="InterPro" id="IPR003672">
    <property type="entry name" value="CobN/Mg_chltase"/>
</dbReference>
<reference evidence="2 3" key="1">
    <citation type="journal article" date="2010" name="J. Bacteriol.">
        <title>Complete genome sequence of the aerobic facultative methanotroph Methylocella silvestris BL2.</title>
        <authorList>
            <person name="Chen Y."/>
            <person name="Crombie A."/>
            <person name="Rahman M.T."/>
            <person name="Dedysh S.N."/>
            <person name="Liesack W."/>
            <person name="Stott M.B."/>
            <person name="Alam M."/>
            <person name="Theisen A.R."/>
            <person name="Murrell J.C."/>
            <person name="Dunfield P.F."/>
        </authorList>
    </citation>
    <scope>NUCLEOTIDE SEQUENCE [LARGE SCALE GENOMIC DNA]</scope>
    <source>
        <strain evidence="3">DSM 15510 / CIP 108128 / LMG 27833 / NCIMB 13906 / BL2</strain>
    </source>
</reference>
<dbReference type="STRING" id="395965.Msil_3268"/>
<evidence type="ECO:0000313" key="3">
    <source>
        <dbReference type="Proteomes" id="UP000002257"/>
    </source>
</evidence>
<accession>B8EQG2</accession>
<dbReference type="CDD" id="cd10150">
    <property type="entry name" value="CobN_like"/>
    <property type="match status" value="1"/>
</dbReference>
<proteinExistence type="predicted"/>
<gene>
    <name evidence="2" type="ordered locus">Msil_3268</name>
</gene>
<dbReference type="GO" id="GO:0051116">
    <property type="term" value="F:cobaltochelatase activity"/>
    <property type="evidence" value="ECO:0007669"/>
    <property type="project" value="UniProtKB-EC"/>
</dbReference>
<dbReference type="Proteomes" id="UP000002257">
    <property type="component" value="Chromosome"/>
</dbReference>
<dbReference type="Pfam" id="PF02514">
    <property type="entry name" value="CobN-Mg_chel"/>
    <property type="match status" value="2"/>
</dbReference>
<dbReference type="OrthoDB" id="9757976at2"/>
<keyword evidence="2" id="KW-0436">Ligase</keyword>
<feature type="domain" description="CobN/magnesium chelatase" evidence="1">
    <location>
        <begin position="139"/>
        <end position="686"/>
    </location>
</feature>
<dbReference type="KEGG" id="msl:Msil_3268"/>
<dbReference type="eggNOG" id="COG1429">
    <property type="taxonomic scope" value="Bacteria"/>
</dbReference>
<keyword evidence="3" id="KW-1185">Reference proteome</keyword>
<sequence>MHLLRTESRSVDEAEVAVDLAQTPADLVFLSFSDSDLSSFADAAQRRGLSIRLANLADLKHPYSVDLYVEKVIAKSRFVLVRLLGGLDYWRYGVEEISRAARVNGVALGIIPGDSVADLRLSEASTVAQADLDEISARLQAGGAANIGTVLDWIEATLNGPAAWTAQGMEPPAGLYDPARRRAAKDAPRAEIIFYRSYLLAGDTGPILALADALSLRGFGVEAVFVSSLKDPQAIGFLRAQFGREKPDVIFNGTAFSARIEDGASVLDEADAPVLQIIFASATEAQWADDPRGLRAADLAMNVVLPEMDGRLITRAIAVKAETAHRADLEFTPLTHVALPSRIDFVADLAAAWAKLRKTPRSERRIACILSDYPGKAGRGGYAVGLDTAKSVGAIARALGQSGYNIGALPPDDELMRLLEAQAFAVCYPLSDYKEALAAAPRAFSEQVFAQWGDPAGEAGADGMFRFSVISANRFFVALQPGRGAAADHKANYHDVTLAPRHAYIAFYMWLRHAAKMDALIHCGAHGTLEWLPGKANALGPSCAPEAVLGPTPVVYPFIVNNPGEAAQAKRRIAALTIGHLTPPLMSAGSFGAAQDIESLLDEYASAESLDPKRAKLIGAAIIARARETGLAQDCGIKDDENHLDALARLDAFLCDVKDMRIGDGLHVFGEAPDPGRRESLIAALPHEARPGAGELIARCGAAELAALIAALDGRFVAPGPGGAPSRGRIDVLPTGRNIYSVDPRSVPTRTAFEIGKRAAEEVLRRHARDHGDWPKRIVMDIWASATMRTGGDDLAQAMALIGAAPVWDAATSRVSGFDIIPLAKLGHPRVDVTLRISGMFRDAFPAQIALFDQAVRAISQRDEDDDDNPLAAFARKSGEAPLRIFGAAPGAFGLSLSRAINDNASITREELGQLYIEATSYAYRGARGEATQTSAFAGRIASADAMIHVQDQVEQDLLESDAIVDHAGGFSAAAEMLGGRPAIYHVATSDAQKITVRTMPEEIARIMRGRAGNPRWIRGQMQHGHRGAAEIAETVDHLFGLAIMTDATQSHHFDLMFDATCGDPEVAAFLASANPKAAGAILSRFEEAARRGFWRSRRNSTHEDIRSMRERLAC</sequence>
<evidence type="ECO:0000313" key="2">
    <source>
        <dbReference type="EMBL" id="ACK52175.1"/>
    </source>
</evidence>
<dbReference type="EMBL" id="CP001280">
    <property type="protein sequence ID" value="ACK52175.1"/>
    <property type="molecule type" value="Genomic_DNA"/>
</dbReference>
<feature type="domain" description="CobN/magnesium chelatase" evidence="1">
    <location>
        <begin position="697"/>
        <end position="1100"/>
    </location>
</feature>
<dbReference type="AlphaFoldDB" id="B8EQG2"/>